<accession>A0A8J4EFN1</accession>
<feature type="region of interest" description="Disordered" evidence="1">
    <location>
        <begin position="1"/>
        <end position="22"/>
    </location>
</feature>
<evidence type="ECO:0000256" key="2">
    <source>
        <dbReference type="SAM" id="Phobius"/>
    </source>
</evidence>
<sequence length="198" mass="20277">MYPMRDDKDPGHGDRSASRSRHRWFVVPAGSAVLAAAVAVGATTWVLSGQTDDAPSSYPGVIASSGASVTGSAASAPSAAPPPIGGPGGQAGGDKPDRPPTPTATRTTKPPTTGSGGSNPDTFVKGDCFVNEGTENDAEVRKVACTTAKSYEVVAKVPFTTDEKRCDTTAGAGRWNASYVMDKSPGTSGDYVLCLRKR</sequence>
<feature type="region of interest" description="Disordered" evidence="1">
    <location>
        <begin position="52"/>
        <end position="124"/>
    </location>
</feature>
<evidence type="ECO:0000313" key="4">
    <source>
        <dbReference type="Proteomes" id="UP000635606"/>
    </source>
</evidence>
<keyword evidence="2" id="KW-0472">Membrane</keyword>
<evidence type="ECO:0000313" key="3">
    <source>
        <dbReference type="EMBL" id="GIJ72896.1"/>
    </source>
</evidence>
<dbReference type="AlphaFoldDB" id="A0A8J4EFN1"/>
<dbReference type="Proteomes" id="UP000635606">
    <property type="component" value="Unassembled WGS sequence"/>
</dbReference>
<keyword evidence="2" id="KW-0812">Transmembrane</keyword>
<gene>
    <name evidence="3" type="ORF">Voc01_078130</name>
</gene>
<feature type="transmembrane region" description="Helical" evidence="2">
    <location>
        <begin position="24"/>
        <end position="47"/>
    </location>
</feature>
<protein>
    <submittedName>
        <fullName evidence="3">Uncharacterized protein</fullName>
    </submittedName>
</protein>
<reference evidence="3" key="1">
    <citation type="submission" date="2021-01" db="EMBL/GenBank/DDBJ databases">
        <title>Whole genome shotgun sequence of Virgisporangium ochraceum NBRC 16418.</title>
        <authorList>
            <person name="Komaki H."/>
            <person name="Tamura T."/>
        </authorList>
    </citation>
    <scope>NUCLEOTIDE SEQUENCE</scope>
    <source>
        <strain evidence="3">NBRC 16418</strain>
    </source>
</reference>
<evidence type="ECO:0000256" key="1">
    <source>
        <dbReference type="SAM" id="MobiDB-lite"/>
    </source>
</evidence>
<feature type="compositionally biased region" description="Low complexity" evidence="1">
    <location>
        <begin position="63"/>
        <end position="78"/>
    </location>
</feature>
<keyword evidence="4" id="KW-1185">Reference proteome</keyword>
<feature type="compositionally biased region" description="Low complexity" evidence="1">
    <location>
        <begin position="103"/>
        <end position="113"/>
    </location>
</feature>
<dbReference type="EMBL" id="BOPH01000105">
    <property type="protein sequence ID" value="GIJ72896.1"/>
    <property type="molecule type" value="Genomic_DNA"/>
</dbReference>
<keyword evidence="2" id="KW-1133">Transmembrane helix</keyword>
<feature type="compositionally biased region" description="Basic and acidic residues" evidence="1">
    <location>
        <begin position="1"/>
        <end position="17"/>
    </location>
</feature>
<name>A0A8J4EFN1_9ACTN</name>
<comment type="caution">
    <text evidence="3">The sequence shown here is derived from an EMBL/GenBank/DDBJ whole genome shotgun (WGS) entry which is preliminary data.</text>
</comment>
<proteinExistence type="predicted"/>
<organism evidence="3 4">
    <name type="scientific">Virgisporangium ochraceum</name>
    <dbReference type="NCBI Taxonomy" id="65505"/>
    <lineage>
        <taxon>Bacteria</taxon>
        <taxon>Bacillati</taxon>
        <taxon>Actinomycetota</taxon>
        <taxon>Actinomycetes</taxon>
        <taxon>Micromonosporales</taxon>
        <taxon>Micromonosporaceae</taxon>
        <taxon>Virgisporangium</taxon>
    </lineage>
</organism>
<dbReference type="RefSeq" id="WP_203932721.1">
    <property type="nucleotide sequence ID" value="NZ_BOPH01000105.1"/>
</dbReference>